<name>A0ABT3G7C2_9BACT</name>
<dbReference type="Proteomes" id="UP001165653">
    <property type="component" value="Unassembled WGS sequence"/>
</dbReference>
<accession>A0ABT3G7C2</accession>
<dbReference type="InterPro" id="IPR004175">
    <property type="entry name" value="RNA_CPDase"/>
</dbReference>
<dbReference type="SUPFAM" id="SSF55144">
    <property type="entry name" value="LigT-like"/>
    <property type="match status" value="1"/>
</dbReference>
<keyword evidence="2" id="KW-0436">Ligase</keyword>
<proteinExistence type="predicted"/>
<gene>
    <name evidence="2" type="ORF">OJ996_18215</name>
</gene>
<dbReference type="Gene3D" id="3.90.1140.10">
    <property type="entry name" value="Cyclic phosphodiesterase"/>
    <property type="match status" value="1"/>
</dbReference>
<dbReference type="RefSeq" id="WP_264515078.1">
    <property type="nucleotide sequence ID" value="NZ_JAPDDR010000009.1"/>
</dbReference>
<dbReference type="Pfam" id="PF13563">
    <property type="entry name" value="2_5_RNA_ligase2"/>
    <property type="match status" value="1"/>
</dbReference>
<dbReference type="PANTHER" id="PTHR35561:SF1">
    <property type="entry name" value="RNA 2',3'-CYCLIC PHOSPHODIESTERASE"/>
    <property type="match status" value="1"/>
</dbReference>
<keyword evidence="3" id="KW-1185">Reference proteome</keyword>
<dbReference type="GO" id="GO:0016874">
    <property type="term" value="F:ligase activity"/>
    <property type="evidence" value="ECO:0007669"/>
    <property type="project" value="UniProtKB-KW"/>
</dbReference>
<evidence type="ECO:0000256" key="1">
    <source>
        <dbReference type="ARBA" id="ARBA00022801"/>
    </source>
</evidence>
<dbReference type="EMBL" id="JAPDDR010000009">
    <property type="protein sequence ID" value="MCW1915527.1"/>
    <property type="molecule type" value="Genomic_DNA"/>
</dbReference>
<dbReference type="InterPro" id="IPR009097">
    <property type="entry name" value="Cyclic_Pdiesterase"/>
</dbReference>
<comment type="caution">
    <text evidence="2">The sequence shown here is derived from an EMBL/GenBank/DDBJ whole genome shotgun (WGS) entry which is preliminary data.</text>
</comment>
<keyword evidence="1" id="KW-0378">Hydrolase</keyword>
<evidence type="ECO:0000313" key="3">
    <source>
        <dbReference type="Proteomes" id="UP001165653"/>
    </source>
</evidence>
<sequence>MAEQLLLPGMGAPGASPSIDNLFVAVFPGAEDAKRLSNLGIGLKDLLGVQGKLLPEDHLHVTLYHVGTYRDALPDAHVAAAKRACHAAAALSHPFDLSLNQAFTYRGARALPFVLRNTNKDTALHTFQEALVIEFAKQGFRVGKNSSFDPHVTLAYAKEPVPEVSIDPIGWMVNELVLIRSMVGQTKYQILGRWSLAG</sequence>
<organism evidence="2 3">
    <name type="scientific">Luteolibacter rhizosphaerae</name>
    <dbReference type="NCBI Taxonomy" id="2989719"/>
    <lineage>
        <taxon>Bacteria</taxon>
        <taxon>Pseudomonadati</taxon>
        <taxon>Verrucomicrobiota</taxon>
        <taxon>Verrucomicrobiia</taxon>
        <taxon>Verrucomicrobiales</taxon>
        <taxon>Verrucomicrobiaceae</taxon>
        <taxon>Luteolibacter</taxon>
    </lineage>
</organism>
<reference evidence="2" key="1">
    <citation type="submission" date="2022-10" db="EMBL/GenBank/DDBJ databases">
        <title>Luteolibacter sp. GHJ8, whole genome shotgun sequencing project.</title>
        <authorList>
            <person name="Zhao G."/>
            <person name="Shen L."/>
        </authorList>
    </citation>
    <scope>NUCLEOTIDE SEQUENCE</scope>
    <source>
        <strain evidence="2">GHJ8</strain>
    </source>
</reference>
<evidence type="ECO:0000313" key="2">
    <source>
        <dbReference type="EMBL" id="MCW1915527.1"/>
    </source>
</evidence>
<dbReference type="PANTHER" id="PTHR35561">
    <property type="entry name" value="RNA 2',3'-CYCLIC PHOSPHODIESTERASE"/>
    <property type="match status" value="1"/>
</dbReference>
<protein>
    <submittedName>
        <fullName evidence="2">2'-5' RNA ligase family protein</fullName>
    </submittedName>
</protein>